<evidence type="ECO:0000256" key="1">
    <source>
        <dbReference type="ARBA" id="ARBA00022448"/>
    </source>
</evidence>
<feature type="domain" description="CusB-like beta-barrel" evidence="3">
    <location>
        <begin position="339"/>
        <end position="413"/>
    </location>
</feature>
<feature type="region of interest" description="Disordered" evidence="2">
    <location>
        <begin position="97"/>
        <end position="126"/>
    </location>
</feature>
<dbReference type="Gene3D" id="2.40.420.20">
    <property type="match status" value="1"/>
</dbReference>
<accession>B0RYR6</accession>
<dbReference type="InterPro" id="IPR058649">
    <property type="entry name" value="CzcB_C"/>
</dbReference>
<feature type="domain" description="CzcB-like barrel-sandwich hybrid" evidence="5">
    <location>
        <begin position="265"/>
        <end position="336"/>
    </location>
</feature>
<evidence type="ECO:0000259" key="3">
    <source>
        <dbReference type="Pfam" id="PF25954"/>
    </source>
</evidence>
<dbReference type="SUPFAM" id="SSF51230">
    <property type="entry name" value="Single hybrid motif"/>
    <property type="match status" value="1"/>
</dbReference>
<dbReference type="GO" id="GO:0046914">
    <property type="term" value="F:transition metal ion binding"/>
    <property type="evidence" value="ECO:0007669"/>
    <property type="project" value="TreeGrafter"/>
</dbReference>
<evidence type="ECO:0000313" key="7">
    <source>
        <dbReference type="EMBL" id="CAP53602.1"/>
    </source>
</evidence>
<dbReference type="InterPro" id="IPR051909">
    <property type="entry name" value="MFP_Cation_Efflux"/>
</dbReference>
<evidence type="ECO:0000259" key="6">
    <source>
        <dbReference type="Pfam" id="PF25975"/>
    </source>
</evidence>
<dbReference type="InterPro" id="IPR058647">
    <property type="entry name" value="BSH_CzcB-like"/>
</dbReference>
<gene>
    <name evidence="7" type="ORF">XCCB100_4233</name>
</gene>
<dbReference type="CDD" id="cd06850">
    <property type="entry name" value="biotinyl_domain"/>
    <property type="match status" value="1"/>
</dbReference>
<dbReference type="AlphaFoldDB" id="B0RYR6"/>
<dbReference type="InterPro" id="IPR058792">
    <property type="entry name" value="Beta-barrel_RND_2"/>
</dbReference>
<dbReference type="GO" id="GO:0060003">
    <property type="term" value="P:copper ion export"/>
    <property type="evidence" value="ECO:0007669"/>
    <property type="project" value="TreeGrafter"/>
</dbReference>
<proteinExistence type="predicted"/>
<protein>
    <submittedName>
        <fullName evidence="7">Membrane fusion protein CzcB</fullName>
    </submittedName>
</protein>
<dbReference type="InterPro" id="IPR058646">
    <property type="entry name" value="CzcB_N"/>
</dbReference>
<keyword evidence="1" id="KW-0813">Transport</keyword>
<dbReference type="Pfam" id="PF25954">
    <property type="entry name" value="Beta-barrel_RND_2"/>
    <property type="match status" value="1"/>
</dbReference>
<evidence type="ECO:0000313" key="8">
    <source>
        <dbReference type="Proteomes" id="UP000001188"/>
    </source>
</evidence>
<feature type="domain" description="CzcB N-terminal" evidence="4">
    <location>
        <begin position="124"/>
        <end position="216"/>
    </location>
</feature>
<reference evidence="7 8" key="1">
    <citation type="journal article" date="2008" name="J. Biotechnol.">
        <title>The genome of Xanthomonas campestris pv. campestris B100 and its use for the reconstruction of metabolic pathways involved in xanthan biosynthesis.</title>
        <authorList>
            <person name="Vorholter F.J."/>
            <person name="Schneiker S."/>
            <person name="Goesmann A."/>
            <person name="Krause L."/>
            <person name="Bekel T."/>
            <person name="Kaiser O."/>
            <person name="Linke B."/>
            <person name="Patschkowski T."/>
            <person name="Ruckert C."/>
            <person name="Schmid J."/>
            <person name="Sidhu V.K."/>
            <person name="Sieber V."/>
            <person name="Tauch A."/>
            <person name="Watt S.A."/>
            <person name="Weisshaar B."/>
            <person name="Becker A."/>
            <person name="Niehaus K."/>
            <person name="Puhler A."/>
        </authorList>
    </citation>
    <scope>NUCLEOTIDE SEQUENCE [LARGE SCALE GENOMIC DNA]</scope>
    <source>
        <strain evidence="7 8">B100</strain>
    </source>
</reference>
<dbReference type="PANTHER" id="PTHR30097">
    <property type="entry name" value="CATION EFFLUX SYSTEM PROTEIN CUSB"/>
    <property type="match status" value="1"/>
</dbReference>
<evidence type="ECO:0000259" key="5">
    <source>
        <dbReference type="Pfam" id="PF25973"/>
    </source>
</evidence>
<feature type="compositionally biased region" description="Basic and acidic residues" evidence="2">
    <location>
        <begin position="97"/>
        <end position="119"/>
    </location>
</feature>
<organism evidence="7 8">
    <name type="scientific">Xanthomonas campestris pv. campestris (strain B100)</name>
    <dbReference type="NCBI Taxonomy" id="509169"/>
    <lineage>
        <taxon>Bacteria</taxon>
        <taxon>Pseudomonadati</taxon>
        <taxon>Pseudomonadota</taxon>
        <taxon>Gammaproteobacteria</taxon>
        <taxon>Lysobacterales</taxon>
        <taxon>Lysobacteraceae</taxon>
        <taxon>Xanthomonas</taxon>
    </lineage>
</organism>
<dbReference type="PANTHER" id="PTHR30097:SF4">
    <property type="entry name" value="SLR6042 PROTEIN"/>
    <property type="match status" value="1"/>
</dbReference>
<dbReference type="GO" id="GO:0030288">
    <property type="term" value="C:outer membrane-bounded periplasmic space"/>
    <property type="evidence" value="ECO:0007669"/>
    <property type="project" value="TreeGrafter"/>
</dbReference>
<evidence type="ECO:0000256" key="2">
    <source>
        <dbReference type="SAM" id="MobiDB-lite"/>
    </source>
</evidence>
<dbReference type="GO" id="GO:0015679">
    <property type="term" value="P:plasma membrane copper ion transport"/>
    <property type="evidence" value="ECO:0007669"/>
    <property type="project" value="TreeGrafter"/>
</dbReference>
<feature type="domain" description="CzcB-like C-terminal circularly permuted SH3-like" evidence="6">
    <location>
        <begin position="422"/>
        <end position="481"/>
    </location>
</feature>
<dbReference type="EMBL" id="AM920689">
    <property type="protein sequence ID" value="CAP53602.1"/>
    <property type="molecule type" value="Genomic_DNA"/>
</dbReference>
<dbReference type="KEGG" id="xca:xcc-b100_4233"/>
<name>B0RYR6_XANCB</name>
<dbReference type="Gene3D" id="2.40.50.100">
    <property type="match status" value="1"/>
</dbReference>
<dbReference type="Pfam" id="PF25975">
    <property type="entry name" value="CzcB_C"/>
    <property type="match status" value="1"/>
</dbReference>
<dbReference type="Pfam" id="PF25971">
    <property type="entry name" value="CzcB_N"/>
    <property type="match status" value="1"/>
</dbReference>
<dbReference type="Proteomes" id="UP000001188">
    <property type="component" value="Chromosome"/>
</dbReference>
<dbReference type="HOGENOM" id="CLU_018816_13_0_6"/>
<dbReference type="Pfam" id="PF25973">
    <property type="entry name" value="BSH_CzcB"/>
    <property type="match status" value="1"/>
</dbReference>
<sequence>MSLHVWHLQCRSRLIALLPARITTGCLAAAARLRVLPRAHLQTHTSRITSTRCSSSLAASSALRGHLTGSVSMTTTSWIAPLLLALLLGGCGRDGEDAHAHAGETAEHGGEAHAEEAAKGSHGGRLLSQDGDSVELAIAEDGTPPTYQAWLYRDGKPLPATAGSVEVRLTRLGGATEVHRLSARPDGRLLADSVVAEPHSFDVKLRATVQGKAHRWTYESYEGRTTIAAAIAKESGIRVAPVAAGSIADQHEVQGLLTPAEGGQAQATARFPGPVRSLRANVGDQVRAGQVLATVESNLSLTTYSVVAPISGTVLARNASVGSNAGEGQALFEIADLSTLWVDLHIFGADAGHITAGAPVTVTRISDGVVAQTTLERVLPGTATASQSTVARAVLRNTDGLWRPGSAVKARVTVAQQPARLVVPVAALQQFREWQVVFVQVGETYEVRPLTLGARDAQHVEVLSGVAAGDVVVVEQSYLVKADIGKSGASHDH</sequence>
<evidence type="ECO:0000259" key="4">
    <source>
        <dbReference type="Pfam" id="PF25971"/>
    </source>
</evidence>
<dbReference type="InterPro" id="IPR011053">
    <property type="entry name" value="Single_hybrid_motif"/>
</dbReference>